<dbReference type="GO" id="GO:0004842">
    <property type="term" value="F:ubiquitin-protein transferase activity"/>
    <property type="evidence" value="ECO:0007669"/>
    <property type="project" value="TreeGrafter"/>
</dbReference>
<evidence type="ECO:0000256" key="5">
    <source>
        <dbReference type="ARBA" id="ARBA00022771"/>
    </source>
</evidence>
<dbReference type="InterPro" id="IPR001841">
    <property type="entry name" value="Znf_RING"/>
</dbReference>
<keyword evidence="7" id="KW-0234">DNA repair</keyword>
<evidence type="ECO:0000256" key="8">
    <source>
        <dbReference type="ARBA" id="ARBA00023242"/>
    </source>
</evidence>
<feature type="compositionally biased region" description="Polar residues" evidence="10">
    <location>
        <begin position="434"/>
        <end position="443"/>
    </location>
</feature>
<dbReference type="PANTHER" id="PTHR13763:SF0">
    <property type="entry name" value="BREAST CANCER TYPE 1 SUSCEPTIBILITY PROTEIN"/>
    <property type="match status" value="1"/>
</dbReference>
<feature type="compositionally biased region" description="Polar residues" evidence="10">
    <location>
        <begin position="164"/>
        <end position="174"/>
    </location>
</feature>
<keyword evidence="8" id="KW-0539">Nucleus</keyword>
<dbReference type="InterPro" id="IPR013083">
    <property type="entry name" value="Znf_RING/FYVE/PHD"/>
</dbReference>
<keyword evidence="13" id="KW-1185">Reference proteome</keyword>
<keyword evidence="6" id="KW-0862">Zinc</keyword>
<feature type="compositionally biased region" description="Pro residues" evidence="10">
    <location>
        <begin position="547"/>
        <end position="563"/>
    </location>
</feature>
<evidence type="ECO:0000256" key="2">
    <source>
        <dbReference type="ARBA" id="ARBA00022723"/>
    </source>
</evidence>
<dbReference type="PROSITE" id="PS50089">
    <property type="entry name" value="ZF_RING_2"/>
    <property type="match status" value="1"/>
</dbReference>
<evidence type="ECO:0000256" key="7">
    <source>
        <dbReference type="ARBA" id="ARBA00023204"/>
    </source>
</evidence>
<name>W7TJD1_9STRA</name>
<evidence type="ECO:0000256" key="10">
    <source>
        <dbReference type="SAM" id="MobiDB-lite"/>
    </source>
</evidence>
<feature type="region of interest" description="Disordered" evidence="10">
    <location>
        <begin position="343"/>
        <end position="388"/>
    </location>
</feature>
<feature type="region of interest" description="Disordered" evidence="10">
    <location>
        <begin position="669"/>
        <end position="720"/>
    </location>
</feature>
<feature type="compositionally biased region" description="Low complexity" evidence="10">
    <location>
        <begin position="767"/>
        <end position="776"/>
    </location>
</feature>
<evidence type="ECO:0000256" key="4">
    <source>
        <dbReference type="ARBA" id="ARBA00022763"/>
    </source>
</evidence>
<feature type="compositionally biased region" description="Low complexity" evidence="10">
    <location>
        <begin position="444"/>
        <end position="457"/>
    </location>
</feature>
<keyword evidence="5 9" id="KW-0863">Zinc-finger</keyword>
<dbReference type="InterPro" id="IPR039503">
    <property type="entry name" value="BARD1_Znf-RING"/>
</dbReference>
<evidence type="ECO:0000256" key="3">
    <source>
        <dbReference type="ARBA" id="ARBA00022737"/>
    </source>
</evidence>
<dbReference type="GO" id="GO:0000724">
    <property type="term" value="P:double-strand break repair via homologous recombination"/>
    <property type="evidence" value="ECO:0007669"/>
    <property type="project" value="TreeGrafter"/>
</dbReference>
<feature type="region of interest" description="Disordered" evidence="10">
    <location>
        <begin position="909"/>
        <end position="977"/>
    </location>
</feature>
<feature type="region of interest" description="Disordered" evidence="10">
    <location>
        <begin position="995"/>
        <end position="1059"/>
    </location>
</feature>
<evidence type="ECO:0000256" key="6">
    <source>
        <dbReference type="ARBA" id="ARBA00022833"/>
    </source>
</evidence>
<dbReference type="GO" id="GO:0005634">
    <property type="term" value="C:nucleus"/>
    <property type="evidence" value="ECO:0007669"/>
    <property type="project" value="UniProtKB-SubCell"/>
</dbReference>
<dbReference type="Gene3D" id="3.30.40.10">
    <property type="entry name" value="Zinc/RING finger domain, C3HC4 (zinc finger)"/>
    <property type="match status" value="1"/>
</dbReference>
<feature type="compositionally biased region" description="Polar residues" evidence="10">
    <location>
        <begin position="1000"/>
        <end position="1036"/>
    </location>
</feature>
<feature type="region of interest" description="Disordered" evidence="10">
    <location>
        <begin position="420"/>
        <end position="469"/>
    </location>
</feature>
<dbReference type="GO" id="GO:0045944">
    <property type="term" value="P:positive regulation of transcription by RNA polymerase II"/>
    <property type="evidence" value="ECO:0007669"/>
    <property type="project" value="TreeGrafter"/>
</dbReference>
<reference evidence="12 13" key="1">
    <citation type="journal article" date="2014" name="Mol. Plant">
        <title>Chromosome Scale Genome Assembly and Transcriptome Profiling of Nannochloropsis gaditana in Nitrogen Depletion.</title>
        <authorList>
            <person name="Corteggiani Carpinelli E."/>
            <person name="Telatin A."/>
            <person name="Vitulo N."/>
            <person name="Forcato C."/>
            <person name="D'Angelo M."/>
            <person name="Schiavon R."/>
            <person name="Vezzi A."/>
            <person name="Giacometti G.M."/>
            <person name="Morosinotto T."/>
            <person name="Valle G."/>
        </authorList>
    </citation>
    <scope>NUCLEOTIDE SEQUENCE [LARGE SCALE GENOMIC DNA]</scope>
    <source>
        <strain evidence="12 13">B-31</strain>
    </source>
</reference>
<feature type="compositionally biased region" description="Low complexity" evidence="10">
    <location>
        <begin position="349"/>
        <end position="371"/>
    </location>
</feature>
<dbReference type="OrthoDB" id="206574at2759"/>
<dbReference type="GO" id="GO:0008270">
    <property type="term" value="F:zinc ion binding"/>
    <property type="evidence" value="ECO:0007669"/>
    <property type="project" value="UniProtKB-KW"/>
</dbReference>
<feature type="compositionally biased region" description="Gly residues" evidence="10">
    <location>
        <begin position="586"/>
        <end position="597"/>
    </location>
</feature>
<dbReference type="PANTHER" id="PTHR13763">
    <property type="entry name" value="BREAST CANCER TYPE 1 SUSCEPTIBILITY PROTEIN BRCA1"/>
    <property type="match status" value="1"/>
</dbReference>
<feature type="compositionally biased region" description="Low complexity" evidence="10">
    <location>
        <begin position="420"/>
        <end position="433"/>
    </location>
</feature>
<evidence type="ECO:0000256" key="1">
    <source>
        <dbReference type="ARBA" id="ARBA00004123"/>
    </source>
</evidence>
<proteinExistence type="predicted"/>
<feature type="region of interest" description="Disordered" evidence="10">
    <location>
        <begin position="156"/>
        <end position="213"/>
    </location>
</feature>
<comment type="caution">
    <text evidence="12">The sequence shown here is derived from an EMBL/GenBank/DDBJ whole genome shotgun (WGS) entry which is preliminary data.</text>
</comment>
<evidence type="ECO:0000313" key="13">
    <source>
        <dbReference type="Proteomes" id="UP000019335"/>
    </source>
</evidence>
<feature type="domain" description="RING-type" evidence="11">
    <location>
        <begin position="52"/>
        <end position="90"/>
    </location>
</feature>
<keyword evidence="3" id="KW-0677">Repeat</keyword>
<dbReference type="PROSITE" id="PS00518">
    <property type="entry name" value="ZF_RING_1"/>
    <property type="match status" value="1"/>
</dbReference>
<dbReference type="InterPro" id="IPR017907">
    <property type="entry name" value="Znf_RING_CS"/>
</dbReference>
<keyword evidence="4" id="KW-0227">DNA damage</keyword>
<sequence length="1153" mass="123142">MRKASRRGGGEGAEKGAAASPPLPCSLDTLARLLDPKGQQDFINKIEELVSCSMCKHFLKDPVAVPCSHTFCRSCLDDHMSDNSHCPECEHPVYPKDVRSNRALKSVLDSFYDIDRALRQQGLRCPPRSEISAASSLTESRDGVVEENLIGIKKEERVDEETNVRGSSASLQSTHEPRCPDSAVGSDEKHEREGEEERLEEKEAMGGLPRQEVDDHVELRFLKVRRDEEDVSEKETSKSRVLDAGNEVVVLDVDADCDEAVGKGGIETSDSYAENGSDCPLVDLTSTPPSKAGTQQSPRSGLVRTGGDRGTERGVMWYGPPRKGNASTWSRLMESVKTAAVRKAGQWLNRGRSTTHTNRSSSRSSSTSGISLKERSGLSHPALSSSVKGDIAKGSAALGNGSDRDLKPVAALSSAFSAISAPSSSTAAGPSDSTQTRLTQFMSQQQERCQRPQPQDQLAPPASGSSGKRALRHGVLGSLTTTVNHNLTMAPSKRSYASSSFPAPSSAFHPEACLTGHGPTACIDLGDDDIFEDLFLVDPAASEPHPHPLPPPPPSPGSPPPLASHPSCPVGSMSQSGGKEQQKQLGGAGAKTEGGNGLLKTSPMSPILLSLGASTCHKTRRHAALLRKEVSDSLCVSPPAPGVFENCMAEESGSAVDRSDLAAARLLTQRRESSEESTYAETLNERPRVEPILSRLSPAAPSPLPAVPSTSAHSAIRPSSQAYSVMSDDLLAGDVSPHGGEDADTAAIMPSPLPAAGSIEKKRPRMSSTDFSEASSASLLPTYAPSPVPSALSRSCSSTTSPVDAFLSPSGDILRKKRGQSHPPIQAGFIEESQLSSVRRTGRSPMDLVVPSTQAEGKMMEPQRGLEEMEEEFKIQRYDEDPHAEGIIYETPALKAHDDLLRANMHDLKDESKGIESPRGGGGGNGYKSGRDETLSSGDEENRRANQCNPVCEEGTQSPRRRRRKKENGGGRRILETQVYSPDVMECRKSGLDASYATPCASTSQSARQGSSQVLEETTTAGTATKRPPQTGSKTNGDLDDGNVKEVNEGSSIGCADPSACRMEDDSQFPTTMEVCGVMDYLDGVGAEDGRKAVDTQARRELAEPGTRKRRELKNALAMRDSNILKPMPCKPNPRAVIASSGLNVEQIQKHKA</sequence>
<protein>
    <submittedName>
        <fullName evidence="12">Recombination activating protein 1</fullName>
    </submittedName>
</protein>
<gene>
    <name evidence="12" type="ORF">Naga_100072g10</name>
</gene>
<dbReference type="InterPro" id="IPR031099">
    <property type="entry name" value="BRCA1-associated"/>
</dbReference>
<evidence type="ECO:0000259" key="11">
    <source>
        <dbReference type="PROSITE" id="PS50089"/>
    </source>
</evidence>
<feature type="region of interest" description="Disordered" evidence="10">
    <location>
        <begin position="265"/>
        <end position="327"/>
    </location>
</feature>
<comment type="subcellular location">
    <subcellularLocation>
        <location evidence="1">Nucleus</location>
    </subcellularLocation>
</comment>
<feature type="region of interest" description="Disordered" evidence="10">
    <location>
        <begin position="743"/>
        <end position="776"/>
    </location>
</feature>
<evidence type="ECO:0000313" key="12">
    <source>
        <dbReference type="EMBL" id="EWM26177.1"/>
    </source>
</evidence>
<feature type="compositionally biased region" description="Basic and acidic residues" evidence="10">
    <location>
        <begin position="929"/>
        <end position="944"/>
    </location>
</feature>
<feature type="compositionally biased region" description="Polar residues" evidence="10">
    <location>
        <begin position="284"/>
        <end position="299"/>
    </location>
</feature>
<evidence type="ECO:0000256" key="9">
    <source>
        <dbReference type="PROSITE-ProRule" id="PRU00175"/>
    </source>
</evidence>
<accession>W7TJD1</accession>
<organism evidence="12 13">
    <name type="scientific">Nannochloropsis gaditana</name>
    <dbReference type="NCBI Taxonomy" id="72520"/>
    <lineage>
        <taxon>Eukaryota</taxon>
        <taxon>Sar</taxon>
        <taxon>Stramenopiles</taxon>
        <taxon>Ochrophyta</taxon>
        <taxon>Eustigmatophyceae</taxon>
        <taxon>Eustigmatales</taxon>
        <taxon>Monodopsidaceae</taxon>
        <taxon>Nannochloropsis</taxon>
    </lineage>
</organism>
<feature type="compositionally biased region" description="Basic and acidic residues" evidence="10">
    <location>
        <begin position="186"/>
        <end position="204"/>
    </location>
</feature>
<dbReference type="SMART" id="SM00184">
    <property type="entry name" value="RING"/>
    <property type="match status" value="1"/>
</dbReference>
<dbReference type="SUPFAM" id="SSF57850">
    <property type="entry name" value="RING/U-box"/>
    <property type="match status" value="1"/>
</dbReference>
<dbReference type="EMBL" id="AZIL01000700">
    <property type="protein sequence ID" value="EWM26177.1"/>
    <property type="molecule type" value="Genomic_DNA"/>
</dbReference>
<dbReference type="AlphaFoldDB" id="W7TJD1"/>
<dbReference type="Proteomes" id="UP000019335">
    <property type="component" value="Chromosome 9"/>
</dbReference>
<keyword evidence="2" id="KW-0479">Metal-binding</keyword>
<dbReference type="Pfam" id="PF14835">
    <property type="entry name" value="zf-RING_6"/>
    <property type="match status" value="1"/>
</dbReference>
<feature type="region of interest" description="Disordered" evidence="10">
    <location>
        <begin position="540"/>
        <end position="601"/>
    </location>
</feature>
<feature type="region of interest" description="Disordered" evidence="10">
    <location>
        <begin position="1"/>
        <end position="21"/>
    </location>
</feature>